<reference evidence="1" key="1">
    <citation type="journal article" date="2021" name="Proc. Natl. Acad. Sci. U.S.A.">
        <title>A Catalog of Tens of Thousands of Viruses from Human Metagenomes Reveals Hidden Associations with Chronic Diseases.</title>
        <authorList>
            <person name="Tisza M.J."/>
            <person name="Buck C.B."/>
        </authorList>
    </citation>
    <scope>NUCLEOTIDE SEQUENCE</scope>
    <source>
        <strain evidence="1">CtUm43</strain>
    </source>
</reference>
<sequence>MGIRVGSAKLPIPHMQKTLSKRANRAAHITDVQNG</sequence>
<evidence type="ECO:0000313" key="1">
    <source>
        <dbReference type="EMBL" id="DAF55411.1"/>
    </source>
</evidence>
<accession>A0A8S5SXA3</accession>
<protein>
    <submittedName>
        <fullName evidence="1">Uncharacterized protein</fullName>
    </submittedName>
</protein>
<dbReference type="EMBL" id="BK032689">
    <property type="protein sequence ID" value="DAF55411.1"/>
    <property type="molecule type" value="Genomic_DNA"/>
</dbReference>
<proteinExistence type="predicted"/>
<organism evidence="1">
    <name type="scientific">Podoviridae sp. ctUm43</name>
    <dbReference type="NCBI Taxonomy" id="2827738"/>
    <lineage>
        <taxon>Viruses</taxon>
        <taxon>Duplodnaviria</taxon>
        <taxon>Heunggongvirae</taxon>
        <taxon>Uroviricota</taxon>
        <taxon>Caudoviricetes</taxon>
    </lineage>
</organism>
<name>A0A8S5SXA3_9CAUD</name>